<dbReference type="eggNOG" id="COG0402">
    <property type="taxonomic scope" value="Bacteria"/>
</dbReference>
<proteinExistence type="predicted"/>
<dbReference type="PANTHER" id="PTHR32027:SF0">
    <property type="entry name" value="CYTOSINE DEAMINASE"/>
    <property type="match status" value="1"/>
</dbReference>
<protein>
    <submittedName>
        <fullName evidence="2">Cytosine deaminase</fullName>
    </submittedName>
</protein>
<dbReference type="InterPro" id="IPR032466">
    <property type="entry name" value="Metal_Hydrolase"/>
</dbReference>
<dbReference type="STRING" id="167539.Pro_1378"/>
<dbReference type="OrthoDB" id="9815027at2"/>
<dbReference type="PANTHER" id="PTHR32027">
    <property type="entry name" value="CYTOSINE DEAMINASE"/>
    <property type="match status" value="1"/>
</dbReference>
<accession>Q7VAS6</accession>
<dbReference type="Pfam" id="PF07969">
    <property type="entry name" value="Amidohydro_3"/>
    <property type="match status" value="1"/>
</dbReference>
<dbReference type="InterPro" id="IPR052349">
    <property type="entry name" value="Metallo-hydrolase_Enzymes"/>
</dbReference>
<feature type="domain" description="Amidohydrolase 3" evidence="1">
    <location>
        <begin position="110"/>
        <end position="396"/>
    </location>
</feature>
<dbReference type="HOGENOM" id="CLU_031758_5_1_3"/>
<dbReference type="CDD" id="cd01293">
    <property type="entry name" value="Bact_CD"/>
    <property type="match status" value="1"/>
</dbReference>
<evidence type="ECO:0000259" key="1">
    <source>
        <dbReference type="Pfam" id="PF07969"/>
    </source>
</evidence>
<dbReference type="InterPro" id="IPR013108">
    <property type="entry name" value="Amidohydro_3"/>
</dbReference>
<gene>
    <name evidence="2" type="primary">ssnA</name>
    <name evidence="2" type="ordered locus">Pro_1378</name>
</gene>
<reference evidence="2 3" key="1">
    <citation type="journal article" date="2003" name="Proc. Natl. Acad. Sci. U.S.A.">
        <title>Genome sequence of the cyanobacterium Prochlorococcus marinus SS120, a nearly minimal oxyphototrophic genome.</title>
        <authorList>
            <person name="Dufresne A."/>
            <person name="Salanoubat M."/>
            <person name="Partensky F."/>
            <person name="Artiguenave F."/>
            <person name="Axmann I.M."/>
            <person name="Barbe V."/>
            <person name="Duprat S."/>
            <person name="Galperin M.Y."/>
            <person name="Koonin E.V."/>
            <person name="Le Gall F."/>
            <person name="Makarova K.S."/>
            <person name="Ostrowski M."/>
            <person name="Oztas S."/>
            <person name="Robert C."/>
            <person name="Rogozin I.B."/>
            <person name="Scanlan D.J."/>
            <person name="Tandeau de Marsac N."/>
            <person name="Weissenbach J."/>
            <person name="Wincker P."/>
            <person name="Wolf Y.I."/>
            <person name="Hess W.R."/>
        </authorList>
    </citation>
    <scope>NUCLEOTIDE SEQUENCE [LARGE SCALE GENOMIC DNA]</scope>
    <source>
        <strain evidence="3">SARG / CCMP1375 / SS120</strain>
    </source>
</reference>
<dbReference type="Gene3D" id="2.30.40.10">
    <property type="entry name" value="Urease, subunit C, domain 1"/>
    <property type="match status" value="1"/>
</dbReference>
<sequence>MFAQKKTSPNIQCIDALVPRSLIACGKGLLQAQITEEGLCPLRMHIKDGCLNEIEVIQHSKESSLSLLLPRLIEPHAHIDKAFTWKSFPNFSGTYQNALQANLEEQKGRTMQKVRDRAERSMKLSLKNGIRAVRSHVDSFDSSGQQTWEVLKNIKSEWEEFVELQLVALVPLEYWTTKRGKDLARQVSAEGGLLGGVIVPPYHKANLRELLINFFCLANDMGCGIDIHVDETSLTPGGGIREIIYVLEQIDLDIPITCSHLSSMGLLPSNPLKLLAERIASFNINVVALPFTNFWLLARSDKTSPIRRPIAPIKQLQNAGVNVAIGGDNVQDPWYPGGNFDPLSLMAASMAFAQIAPWNRLGLSTFTTGAARIMQLEWDGIIDIGCPADFVLLDADSWAGAMSTPPIRKVMINGHWIETDDLSLKEGFLSHA</sequence>
<dbReference type="GO" id="GO:0035888">
    <property type="term" value="F:isoguanine deaminase activity"/>
    <property type="evidence" value="ECO:0007669"/>
    <property type="project" value="TreeGrafter"/>
</dbReference>
<dbReference type="InterPro" id="IPR011059">
    <property type="entry name" value="Metal-dep_hydrolase_composite"/>
</dbReference>
<dbReference type="KEGG" id="pma:Pro_1378"/>
<dbReference type="GO" id="GO:0004131">
    <property type="term" value="F:cytosine deaminase activity"/>
    <property type="evidence" value="ECO:0007669"/>
    <property type="project" value="TreeGrafter"/>
</dbReference>
<dbReference type="Proteomes" id="UP000001420">
    <property type="component" value="Chromosome"/>
</dbReference>
<name>Q7VAS6_PROMA</name>
<dbReference type="EMBL" id="AE017126">
    <property type="protein sequence ID" value="AAQ00422.1"/>
    <property type="molecule type" value="Genomic_DNA"/>
</dbReference>
<evidence type="ECO:0000313" key="3">
    <source>
        <dbReference type="Proteomes" id="UP000001420"/>
    </source>
</evidence>
<dbReference type="PATRIC" id="fig|167539.5.peg.1445"/>
<dbReference type="GO" id="GO:0006209">
    <property type="term" value="P:cytosine catabolic process"/>
    <property type="evidence" value="ECO:0007669"/>
    <property type="project" value="TreeGrafter"/>
</dbReference>
<dbReference type="EnsemblBacteria" id="AAQ00422">
    <property type="protein sequence ID" value="AAQ00422"/>
    <property type="gene ID" value="Pro_1378"/>
</dbReference>
<evidence type="ECO:0000313" key="2">
    <source>
        <dbReference type="EMBL" id="AAQ00422.1"/>
    </source>
</evidence>
<organism evidence="2 3">
    <name type="scientific">Prochlorococcus marinus (strain SARG / CCMP1375 / SS120)</name>
    <dbReference type="NCBI Taxonomy" id="167539"/>
    <lineage>
        <taxon>Bacteria</taxon>
        <taxon>Bacillati</taxon>
        <taxon>Cyanobacteriota</taxon>
        <taxon>Cyanophyceae</taxon>
        <taxon>Synechococcales</taxon>
        <taxon>Prochlorococcaceae</taxon>
        <taxon>Prochlorococcus</taxon>
    </lineage>
</organism>
<keyword evidence="3" id="KW-1185">Reference proteome</keyword>
<dbReference type="AlphaFoldDB" id="Q7VAS6"/>
<dbReference type="RefSeq" id="WP_011125529.1">
    <property type="nucleotide sequence ID" value="NC_005042.1"/>
</dbReference>
<dbReference type="SUPFAM" id="SSF51556">
    <property type="entry name" value="Metallo-dependent hydrolases"/>
    <property type="match status" value="1"/>
</dbReference>
<dbReference type="Gene3D" id="3.20.20.140">
    <property type="entry name" value="Metal-dependent hydrolases"/>
    <property type="match status" value="1"/>
</dbReference>